<name>A0ACB6RG71_9PLEO</name>
<accession>A0ACB6RG71</accession>
<protein>
    <submittedName>
        <fullName evidence="1">Uncharacterized protein</fullName>
    </submittedName>
</protein>
<evidence type="ECO:0000313" key="2">
    <source>
        <dbReference type="Proteomes" id="UP000799755"/>
    </source>
</evidence>
<organism evidence="1 2">
    <name type="scientific">Lindgomyces ingoldianus</name>
    <dbReference type="NCBI Taxonomy" id="673940"/>
    <lineage>
        <taxon>Eukaryota</taxon>
        <taxon>Fungi</taxon>
        <taxon>Dikarya</taxon>
        <taxon>Ascomycota</taxon>
        <taxon>Pezizomycotina</taxon>
        <taxon>Dothideomycetes</taxon>
        <taxon>Pleosporomycetidae</taxon>
        <taxon>Pleosporales</taxon>
        <taxon>Lindgomycetaceae</taxon>
        <taxon>Lindgomyces</taxon>
    </lineage>
</organism>
<evidence type="ECO:0000313" key="1">
    <source>
        <dbReference type="EMBL" id="KAF2477758.1"/>
    </source>
</evidence>
<comment type="caution">
    <text evidence="1">The sequence shown here is derived from an EMBL/GenBank/DDBJ whole genome shotgun (WGS) entry which is preliminary data.</text>
</comment>
<keyword evidence="2" id="KW-1185">Reference proteome</keyword>
<reference evidence="1" key="1">
    <citation type="journal article" date="2020" name="Stud. Mycol.">
        <title>101 Dothideomycetes genomes: a test case for predicting lifestyles and emergence of pathogens.</title>
        <authorList>
            <person name="Haridas S."/>
            <person name="Albert R."/>
            <person name="Binder M."/>
            <person name="Bloem J."/>
            <person name="Labutti K."/>
            <person name="Salamov A."/>
            <person name="Andreopoulos B."/>
            <person name="Baker S."/>
            <person name="Barry K."/>
            <person name="Bills G."/>
            <person name="Bluhm B."/>
            <person name="Cannon C."/>
            <person name="Castanera R."/>
            <person name="Culley D."/>
            <person name="Daum C."/>
            <person name="Ezra D."/>
            <person name="Gonzalez J."/>
            <person name="Henrissat B."/>
            <person name="Kuo A."/>
            <person name="Liang C."/>
            <person name="Lipzen A."/>
            <person name="Lutzoni F."/>
            <person name="Magnuson J."/>
            <person name="Mondo S."/>
            <person name="Nolan M."/>
            <person name="Ohm R."/>
            <person name="Pangilinan J."/>
            <person name="Park H.-J."/>
            <person name="Ramirez L."/>
            <person name="Alfaro M."/>
            <person name="Sun H."/>
            <person name="Tritt A."/>
            <person name="Yoshinaga Y."/>
            <person name="Zwiers L.-H."/>
            <person name="Turgeon B."/>
            <person name="Goodwin S."/>
            <person name="Spatafora J."/>
            <person name="Crous P."/>
            <person name="Grigoriev I."/>
        </authorList>
    </citation>
    <scope>NUCLEOTIDE SEQUENCE</scope>
    <source>
        <strain evidence="1">ATCC 200398</strain>
    </source>
</reference>
<dbReference type="EMBL" id="MU003492">
    <property type="protein sequence ID" value="KAF2477758.1"/>
    <property type="molecule type" value="Genomic_DNA"/>
</dbReference>
<sequence>MSISENSTLLAPARDHDGPDELLDGHPDRLEDLAVSSYDKSPYTDQKFVALDVGPSQTRFLVHRTLLEQSPVLGAKPISFLWGDKSITDVIPLPDLDESTAHTLVHYLYTGMYQTLHSYNLEKDGFVHGYKLGTCVYCAATRYKIPGLADLAKDRITFFGESLSILEVLSVARESAFPVLPEEESWFPAYLENAIRGAFSKDPELFSKPDFSDQIEGDRRFRQVVMKAILNTFTRGPLAANERGPEPSYSAGESIVEPSSTGVRRDSRIAEIPKASEVGKTSEDHASGVAPLSDATQLVEVGKDIELDFEANEPAVEVPAKPEPVTDETGWASSKTYQKMGKKPESVAGSEIDPAPKEAVPVASTLETVVEQGSPSLSEANPVVEEAGVASPRPMTDETMTVDDGGPNDAPSGSKKSKKKDKKKKKSQGAGTSVAVA</sequence>
<gene>
    <name evidence="1" type="ORF">BDR25DRAFT_299558</name>
</gene>
<dbReference type="Proteomes" id="UP000799755">
    <property type="component" value="Unassembled WGS sequence"/>
</dbReference>
<proteinExistence type="predicted"/>